<feature type="domain" description="HTH marR-type" evidence="1">
    <location>
        <begin position="23"/>
        <end position="122"/>
    </location>
</feature>
<reference evidence="2" key="2">
    <citation type="journal article" date="2021" name="PeerJ">
        <title>Extensive microbial diversity within the chicken gut microbiome revealed by metagenomics and culture.</title>
        <authorList>
            <person name="Gilroy R."/>
            <person name="Ravi A."/>
            <person name="Getino M."/>
            <person name="Pursley I."/>
            <person name="Horton D.L."/>
            <person name="Alikhan N.F."/>
            <person name="Baker D."/>
            <person name="Gharbi K."/>
            <person name="Hall N."/>
            <person name="Watson M."/>
            <person name="Adriaenssens E.M."/>
            <person name="Foster-Nyarko E."/>
            <person name="Jarju S."/>
            <person name="Secka A."/>
            <person name="Antonio M."/>
            <person name="Oren A."/>
            <person name="Chaudhuri R.R."/>
            <person name="La Ragione R."/>
            <person name="Hildebrand F."/>
            <person name="Pallen M.J."/>
        </authorList>
    </citation>
    <scope>NUCLEOTIDE SEQUENCE</scope>
    <source>
        <strain evidence="2">10532</strain>
    </source>
</reference>
<organism evidence="2 3">
    <name type="scientific">Candidatus Gallitreponema excrementavium</name>
    <dbReference type="NCBI Taxonomy" id="2840840"/>
    <lineage>
        <taxon>Bacteria</taxon>
        <taxon>Pseudomonadati</taxon>
        <taxon>Spirochaetota</taxon>
        <taxon>Spirochaetia</taxon>
        <taxon>Spirochaetales</taxon>
        <taxon>Candidatus Gallitreponema</taxon>
    </lineage>
</organism>
<dbReference type="AlphaFoldDB" id="A0A9D9N167"/>
<dbReference type="Gene3D" id="1.10.10.10">
    <property type="entry name" value="Winged helix-like DNA-binding domain superfamily/Winged helix DNA-binding domain"/>
    <property type="match status" value="1"/>
</dbReference>
<proteinExistence type="predicted"/>
<dbReference type="GO" id="GO:0003700">
    <property type="term" value="F:DNA-binding transcription factor activity"/>
    <property type="evidence" value="ECO:0007669"/>
    <property type="project" value="InterPro"/>
</dbReference>
<reference evidence="2" key="1">
    <citation type="submission" date="2020-10" db="EMBL/GenBank/DDBJ databases">
        <authorList>
            <person name="Gilroy R."/>
        </authorList>
    </citation>
    <scope>NUCLEOTIDE SEQUENCE</scope>
    <source>
        <strain evidence="2">10532</strain>
    </source>
</reference>
<name>A0A9D9N167_9SPIR</name>
<dbReference type="InterPro" id="IPR036388">
    <property type="entry name" value="WH-like_DNA-bd_sf"/>
</dbReference>
<protein>
    <submittedName>
        <fullName evidence="2">MarR family transcriptional regulator</fullName>
    </submittedName>
</protein>
<dbReference type="SUPFAM" id="SSF46785">
    <property type="entry name" value="Winged helix' DNA-binding domain"/>
    <property type="match status" value="1"/>
</dbReference>
<evidence type="ECO:0000313" key="2">
    <source>
        <dbReference type="EMBL" id="MBO8456661.1"/>
    </source>
</evidence>
<dbReference type="SMART" id="SM00347">
    <property type="entry name" value="HTH_MARR"/>
    <property type="match status" value="1"/>
</dbReference>
<gene>
    <name evidence="2" type="ORF">IAA81_00340</name>
</gene>
<dbReference type="InterPro" id="IPR000835">
    <property type="entry name" value="HTH_MarR-typ"/>
</dbReference>
<dbReference type="InterPro" id="IPR036390">
    <property type="entry name" value="WH_DNA-bd_sf"/>
</dbReference>
<evidence type="ECO:0000313" key="3">
    <source>
        <dbReference type="Proteomes" id="UP000823638"/>
    </source>
</evidence>
<evidence type="ECO:0000259" key="1">
    <source>
        <dbReference type="SMART" id="SM00347"/>
    </source>
</evidence>
<sequence length="143" mass="16296">MSITKSLKHYLLLLSEIDSVYHEANLKLNISNSYSIILYTICLGGGSCPLQKIKKLSGLNKQTINSSIRNMEKENLVYLEYIDGKSKRISLTQKGQELANNTVMKIMDMENEIISRWNQEDLQKYLSMTEDFLAALKEKTAGL</sequence>
<dbReference type="Proteomes" id="UP000823638">
    <property type="component" value="Unassembled WGS sequence"/>
</dbReference>
<accession>A0A9D9N167</accession>
<comment type="caution">
    <text evidence="2">The sequence shown here is derived from an EMBL/GenBank/DDBJ whole genome shotgun (WGS) entry which is preliminary data.</text>
</comment>
<dbReference type="EMBL" id="JADIMM010000007">
    <property type="protein sequence ID" value="MBO8456661.1"/>
    <property type="molecule type" value="Genomic_DNA"/>
</dbReference>